<evidence type="ECO:0000256" key="1">
    <source>
        <dbReference type="ARBA" id="ARBA00022723"/>
    </source>
</evidence>
<keyword evidence="2" id="KW-0862">Zinc</keyword>
<dbReference type="PROSITE" id="PS00463">
    <property type="entry name" value="ZN2_CY6_FUNGAL_1"/>
    <property type="match status" value="1"/>
</dbReference>
<name>A0AAN6ERI3_EXODE</name>
<dbReference type="GO" id="GO:0008270">
    <property type="term" value="F:zinc ion binding"/>
    <property type="evidence" value="ECO:0007669"/>
    <property type="project" value="InterPro"/>
</dbReference>
<keyword evidence="5" id="KW-0804">Transcription</keyword>
<keyword evidence="3" id="KW-0805">Transcription regulation</keyword>
<evidence type="ECO:0000259" key="8">
    <source>
        <dbReference type="PROSITE" id="PS50048"/>
    </source>
</evidence>
<accession>A0AAN6ERI3</accession>
<dbReference type="CDD" id="cd12148">
    <property type="entry name" value="fungal_TF_MHR"/>
    <property type="match status" value="1"/>
</dbReference>
<evidence type="ECO:0000256" key="3">
    <source>
        <dbReference type="ARBA" id="ARBA00023015"/>
    </source>
</evidence>
<dbReference type="PANTHER" id="PTHR31944:SF130">
    <property type="entry name" value="ZN(II)2CYS6 TRANSCRIPTION FACTO (EUROFUNG)"/>
    <property type="match status" value="1"/>
</dbReference>
<feature type="compositionally biased region" description="Basic and acidic residues" evidence="7">
    <location>
        <begin position="76"/>
        <end position="89"/>
    </location>
</feature>
<dbReference type="AlphaFoldDB" id="A0AAN6ERI3"/>
<dbReference type="InterPro" id="IPR007219">
    <property type="entry name" value="XnlR_reg_dom"/>
</dbReference>
<dbReference type="SUPFAM" id="SSF57701">
    <property type="entry name" value="Zn2/Cys6 DNA-binding domain"/>
    <property type="match status" value="1"/>
</dbReference>
<dbReference type="CDD" id="cd00067">
    <property type="entry name" value="GAL4"/>
    <property type="match status" value="1"/>
</dbReference>
<dbReference type="InterPro" id="IPR036864">
    <property type="entry name" value="Zn2-C6_fun-type_DNA-bd_sf"/>
</dbReference>
<dbReference type="Pfam" id="PF00172">
    <property type="entry name" value="Zn_clus"/>
    <property type="match status" value="1"/>
</dbReference>
<evidence type="ECO:0000256" key="6">
    <source>
        <dbReference type="ARBA" id="ARBA00023242"/>
    </source>
</evidence>
<dbReference type="EMBL" id="JAJGCB010000018">
    <property type="protein sequence ID" value="KAJ8988527.1"/>
    <property type="molecule type" value="Genomic_DNA"/>
</dbReference>
<dbReference type="InterPro" id="IPR001138">
    <property type="entry name" value="Zn2Cys6_DnaBD"/>
</dbReference>
<dbReference type="PANTHER" id="PTHR31944">
    <property type="entry name" value="HEME-RESPONSIVE ZINC FINGER TRANSCRIPTION FACTOR HAP1"/>
    <property type="match status" value="1"/>
</dbReference>
<evidence type="ECO:0000256" key="7">
    <source>
        <dbReference type="SAM" id="MobiDB-lite"/>
    </source>
</evidence>
<evidence type="ECO:0000256" key="5">
    <source>
        <dbReference type="ARBA" id="ARBA00023163"/>
    </source>
</evidence>
<comment type="caution">
    <text evidence="9">The sequence shown here is derived from an EMBL/GenBank/DDBJ whole genome shotgun (WGS) entry which is preliminary data.</text>
</comment>
<feature type="compositionally biased region" description="Low complexity" evidence="7">
    <location>
        <begin position="94"/>
        <end position="106"/>
    </location>
</feature>
<evidence type="ECO:0000256" key="4">
    <source>
        <dbReference type="ARBA" id="ARBA00023125"/>
    </source>
</evidence>
<feature type="domain" description="Zn(2)-C6 fungal-type" evidence="8">
    <location>
        <begin position="11"/>
        <end position="41"/>
    </location>
</feature>
<dbReference type="GO" id="GO:0005634">
    <property type="term" value="C:nucleus"/>
    <property type="evidence" value="ECO:0007669"/>
    <property type="project" value="TreeGrafter"/>
</dbReference>
<protein>
    <recommendedName>
        <fullName evidence="8">Zn(2)-C6 fungal-type domain-containing protein</fullName>
    </recommendedName>
</protein>
<dbReference type="InterPro" id="IPR051430">
    <property type="entry name" value="Fungal_TF_Env_Response"/>
</dbReference>
<reference evidence="9" key="1">
    <citation type="submission" date="2023-01" db="EMBL/GenBank/DDBJ databases">
        <title>Exophiala dermititidis isolated from Cystic Fibrosis Patient.</title>
        <authorList>
            <person name="Kurbessoian T."/>
            <person name="Crocker A."/>
            <person name="Murante D."/>
            <person name="Hogan D.A."/>
            <person name="Stajich J.E."/>
        </authorList>
    </citation>
    <scope>NUCLEOTIDE SEQUENCE</scope>
    <source>
        <strain evidence="9">Ex8</strain>
    </source>
</reference>
<proteinExistence type="predicted"/>
<dbReference type="PRINTS" id="PR00755">
    <property type="entry name" value="AFLATOXINBRP"/>
</dbReference>
<organism evidence="9 10">
    <name type="scientific">Exophiala dermatitidis</name>
    <name type="common">Black yeast-like fungus</name>
    <name type="synonym">Wangiella dermatitidis</name>
    <dbReference type="NCBI Taxonomy" id="5970"/>
    <lineage>
        <taxon>Eukaryota</taxon>
        <taxon>Fungi</taxon>
        <taxon>Dikarya</taxon>
        <taxon>Ascomycota</taxon>
        <taxon>Pezizomycotina</taxon>
        <taxon>Eurotiomycetes</taxon>
        <taxon>Chaetothyriomycetidae</taxon>
        <taxon>Chaetothyriales</taxon>
        <taxon>Herpotrichiellaceae</taxon>
        <taxon>Exophiala</taxon>
    </lineage>
</organism>
<sequence>MGQKRRRLALSCVACRRRKVKCDRTFPTCVRCQKSGVTCDYVPYTSQSNTTLPTPSEESPHVAREGSANSWTEEANEWHVRSKQHENARPYRNTSPAAPAPRSTARTSREDRHRTSNPSTYFMASGSRPLSTDALFGVKRAVAPEAATDKNSLQGQYWALLRGKGLKTQYFGPSHAGSLLLQFEELSRFVKDILQRLPTLQKAREEFKRQRREARPSLVLPDPQTLVSLIPDRPKTDARVQEYFKTIETTYRVLHAPSFFQKYKAYWGSSSEATEAFLVQLLLVCACVNCVVPDEPAAFMGPSSVGRDRAIKWIEVCETWLDLQSQKHMTLEVFQVQVLIVIAKKMNCVKVKREWTVAGHLLRMAMAIGLHREPSYLNTNVSVFDQEMRRRLWFTILELEVQATLDRGMTASLGPFDWDCLPPSNIHDEDLDPDMERLPPARPITTFTRTSFLYLAQQHLPLRLEIISRMNSIRGCLESDSVIDLDQKIRQILDALPKWTDTAAQAMSRDLSEMVLYEYLLLIHQPFAAQAEGQTKHFYSRLARRSVALTTLKTYTDMAPSSALTFEGLRSDLFRASLAICHDIAVTGTAKDDMLQDKPTLMSLVEQAVDIMENRIRHLGQGFHSYWLTSSALALVRSKLIPGRSIEDLAQQTADRVATLHQYMMKQQSLPPGFGRKGEEDTAMSTANTLVGMSGQTPITQGLPEIDPFGALRDDFNVFSDTLFDFDMPDIWGMGGFPQLQ</sequence>
<evidence type="ECO:0000256" key="2">
    <source>
        <dbReference type="ARBA" id="ARBA00022833"/>
    </source>
</evidence>
<feature type="region of interest" description="Disordered" evidence="7">
    <location>
        <begin position="43"/>
        <end position="124"/>
    </location>
</feature>
<dbReference type="Pfam" id="PF04082">
    <property type="entry name" value="Fungal_trans"/>
    <property type="match status" value="1"/>
</dbReference>
<keyword evidence="6" id="KW-0539">Nucleus</keyword>
<dbReference type="Gene3D" id="4.10.240.10">
    <property type="entry name" value="Zn(2)-C6 fungal-type DNA-binding domain"/>
    <property type="match status" value="1"/>
</dbReference>
<dbReference type="GO" id="GO:0006351">
    <property type="term" value="P:DNA-templated transcription"/>
    <property type="evidence" value="ECO:0007669"/>
    <property type="project" value="InterPro"/>
</dbReference>
<dbReference type="GO" id="GO:0000978">
    <property type="term" value="F:RNA polymerase II cis-regulatory region sequence-specific DNA binding"/>
    <property type="evidence" value="ECO:0007669"/>
    <property type="project" value="TreeGrafter"/>
</dbReference>
<evidence type="ECO:0000313" key="10">
    <source>
        <dbReference type="Proteomes" id="UP001161757"/>
    </source>
</evidence>
<keyword evidence="1" id="KW-0479">Metal-binding</keyword>
<gene>
    <name evidence="9" type="ORF">HRR80_007553</name>
</gene>
<dbReference type="PROSITE" id="PS50048">
    <property type="entry name" value="ZN2_CY6_FUNGAL_2"/>
    <property type="match status" value="1"/>
</dbReference>
<evidence type="ECO:0000313" key="9">
    <source>
        <dbReference type="EMBL" id="KAJ8988527.1"/>
    </source>
</evidence>
<dbReference type="SMART" id="SM00906">
    <property type="entry name" value="Fungal_trans"/>
    <property type="match status" value="1"/>
</dbReference>
<dbReference type="SMART" id="SM00066">
    <property type="entry name" value="GAL4"/>
    <property type="match status" value="1"/>
</dbReference>
<keyword evidence="4" id="KW-0238">DNA-binding</keyword>
<dbReference type="GO" id="GO:0001228">
    <property type="term" value="F:DNA-binding transcription activator activity, RNA polymerase II-specific"/>
    <property type="evidence" value="ECO:0007669"/>
    <property type="project" value="TreeGrafter"/>
</dbReference>
<feature type="compositionally biased region" description="Polar residues" evidence="7">
    <location>
        <begin position="44"/>
        <end position="57"/>
    </location>
</feature>
<dbReference type="Proteomes" id="UP001161757">
    <property type="component" value="Unassembled WGS sequence"/>
</dbReference>